<evidence type="ECO:0000313" key="5">
    <source>
        <dbReference type="Proteomes" id="UP001152755"/>
    </source>
</evidence>
<dbReference type="InterPro" id="IPR001647">
    <property type="entry name" value="HTH_TetR"/>
</dbReference>
<feature type="domain" description="HTH tetR-type" evidence="3">
    <location>
        <begin position="34"/>
        <end position="94"/>
    </location>
</feature>
<organism evidence="4 5">
    <name type="scientific">Speluncibacter jeojiensis</name>
    <dbReference type="NCBI Taxonomy" id="2710754"/>
    <lineage>
        <taxon>Bacteria</taxon>
        <taxon>Bacillati</taxon>
        <taxon>Actinomycetota</taxon>
        <taxon>Actinomycetes</taxon>
        <taxon>Mycobacteriales</taxon>
        <taxon>Speluncibacteraceae</taxon>
        <taxon>Speluncibacter</taxon>
    </lineage>
</organism>
<comment type="caution">
    <text evidence="4">The sequence shown here is derived from an EMBL/GenBank/DDBJ whole genome shotgun (WGS) entry which is preliminary data.</text>
</comment>
<dbReference type="Gene3D" id="1.10.357.10">
    <property type="entry name" value="Tetracycline Repressor, domain 2"/>
    <property type="match status" value="1"/>
</dbReference>
<keyword evidence="1 2" id="KW-0238">DNA-binding</keyword>
<dbReference type="PANTHER" id="PTHR30055:SF153">
    <property type="entry name" value="HTH-TYPE TRANSCRIPTIONAL REPRESSOR RV3405C"/>
    <property type="match status" value="1"/>
</dbReference>
<accession>A0A9X4RDB3</accession>
<proteinExistence type="predicted"/>
<keyword evidence="5" id="KW-1185">Reference proteome</keyword>
<evidence type="ECO:0000256" key="2">
    <source>
        <dbReference type="PROSITE-ProRule" id="PRU00335"/>
    </source>
</evidence>
<dbReference type="InterPro" id="IPR009057">
    <property type="entry name" value="Homeodomain-like_sf"/>
</dbReference>
<evidence type="ECO:0000256" key="1">
    <source>
        <dbReference type="ARBA" id="ARBA00023125"/>
    </source>
</evidence>
<evidence type="ECO:0000313" key="4">
    <source>
        <dbReference type="EMBL" id="MDG3014645.1"/>
    </source>
</evidence>
<dbReference type="RefSeq" id="WP_332519679.1">
    <property type="nucleotide sequence ID" value="NZ_JANRHA010000004.1"/>
</dbReference>
<dbReference type="PROSITE" id="PS50977">
    <property type="entry name" value="HTH_TETR_2"/>
    <property type="match status" value="1"/>
</dbReference>
<dbReference type="Pfam" id="PF00440">
    <property type="entry name" value="TetR_N"/>
    <property type="match status" value="1"/>
</dbReference>
<dbReference type="InterPro" id="IPR050109">
    <property type="entry name" value="HTH-type_TetR-like_transc_reg"/>
</dbReference>
<sequence length="225" mass="24057">MPRSGAPLSNLWRSALGRAVTGQAVRAADDSAADTSDDVVFDGALAVLARRGPRDATMDEVAAESGVSRATLFRRYGGKDRVFELALVRDMRRFLEETALRYETTVDPAEQVAETFVACIAWRDHVLLRGAEPARVAEFVASLGAGSPSPLELAHGFVAAHLRAYQVDGRLPAADADLQADMLIHLVLGYLASPRPVLDLDDPAALHAAARTLLAPILLHPNTDG</sequence>
<evidence type="ECO:0000259" key="3">
    <source>
        <dbReference type="PROSITE" id="PS50977"/>
    </source>
</evidence>
<dbReference type="EMBL" id="JANRHA010000004">
    <property type="protein sequence ID" value="MDG3014645.1"/>
    <property type="molecule type" value="Genomic_DNA"/>
</dbReference>
<dbReference type="Proteomes" id="UP001152755">
    <property type="component" value="Unassembled WGS sequence"/>
</dbReference>
<dbReference type="PANTHER" id="PTHR30055">
    <property type="entry name" value="HTH-TYPE TRANSCRIPTIONAL REGULATOR RUTR"/>
    <property type="match status" value="1"/>
</dbReference>
<dbReference type="GO" id="GO:0000976">
    <property type="term" value="F:transcription cis-regulatory region binding"/>
    <property type="evidence" value="ECO:0007669"/>
    <property type="project" value="TreeGrafter"/>
</dbReference>
<dbReference type="AlphaFoldDB" id="A0A9X4RDB3"/>
<name>A0A9X4RDB3_9ACTN</name>
<dbReference type="SUPFAM" id="SSF46689">
    <property type="entry name" value="Homeodomain-like"/>
    <property type="match status" value="1"/>
</dbReference>
<gene>
    <name evidence="4" type="ORF">NVS88_08750</name>
</gene>
<dbReference type="GO" id="GO:0003700">
    <property type="term" value="F:DNA-binding transcription factor activity"/>
    <property type="evidence" value="ECO:0007669"/>
    <property type="project" value="TreeGrafter"/>
</dbReference>
<feature type="DNA-binding region" description="H-T-H motif" evidence="2">
    <location>
        <begin position="57"/>
        <end position="76"/>
    </location>
</feature>
<protein>
    <submittedName>
        <fullName evidence="4">TetR/AcrR family transcriptional regulator</fullName>
    </submittedName>
</protein>
<reference evidence="4" key="1">
    <citation type="submission" date="2022-08" db="EMBL/GenBank/DDBJ databases">
        <title>Genome analysis of Corynebacteriales strain.</title>
        <authorList>
            <person name="Lee S.D."/>
        </authorList>
    </citation>
    <scope>NUCLEOTIDE SEQUENCE</scope>
    <source>
        <strain evidence="4">D3-21</strain>
    </source>
</reference>